<comment type="caution">
    <text evidence="1">The sequence shown here is derived from an EMBL/GenBank/DDBJ whole genome shotgun (WGS) entry which is preliminary data.</text>
</comment>
<accession>A0ABV2MSQ9</accession>
<evidence type="ECO:0000313" key="2">
    <source>
        <dbReference type="Proteomes" id="UP001549076"/>
    </source>
</evidence>
<sequence>MTDEKLPVRVSEWEVQADRLVEKQAAAHQVAGEVAVDGRAYAVDAPNGEPVFRSGTVADVRQYERAVHDLTMLGADASPEERKALAAKVQRKRNKLVFAKKKQRPGKFAYPERHSKINVPDRLKPDYRTFEAWLIESLESVLSKNAMNFCFWCTAEVDAGRIDLDRLGFSKDMIAKVKSGGAFGPEEFLSVVTGIHLDRVRKGFEILHMGHAPAELERLQGAGQYLSNDELDLCLTACREWCGYDEGPGVDQASAVVRELFEEMKRRRIDKHELSARAHVAVTTLDSWNNSDAAKRKPPSLPKIAACLEAMGLRLLVVPEAEVPMINRLRRELAEQEKATYDRDWGKKV</sequence>
<protein>
    <recommendedName>
        <fullName evidence="3">XRE family transcriptional regulator</fullName>
    </recommendedName>
</protein>
<name>A0ABV2MSQ9_9HYPH</name>
<dbReference type="EMBL" id="JBEPML010000001">
    <property type="protein sequence ID" value="MET3789834.1"/>
    <property type="molecule type" value="Genomic_DNA"/>
</dbReference>
<dbReference type="Proteomes" id="UP001549076">
    <property type="component" value="Unassembled WGS sequence"/>
</dbReference>
<gene>
    <name evidence="1" type="ORF">ABID37_000018</name>
</gene>
<dbReference type="RefSeq" id="WP_354191901.1">
    <property type="nucleotide sequence ID" value="NZ_JBEPML010000001.1"/>
</dbReference>
<evidence type="ECO:0008006" key="3">
    <source>
        <dbReference type="Google" id="ProtNLM"/>
    </source>
</evidence>
<organism evidence="1 2">
    <name type="scientific">Aquamicrobium terrae</name>
    <dbReference type="NCBI Taxonomy" id="1324945"/>
    <lineage>
        <taxon>Bacteria</taxon>
        <taxon>Pseudomonadati</taxon>
        <taxon>Pseudomonadota</taxon>
        <taxon>Alphaproteobacteria</taxon>
        <taxon>Hyphomicrobiales</taxon>
        <taxon>Phyllobacteriaceae</taxon>
        <taxon>Aquamicrobium</taxon>
    </lineage>
</organism>
<reference evidence="1 2" key="1">
    <citation type="submission" date="2024-06" db="EMBL/GenBank/DDBJ databases">
        <title>Genomic Encyclopedia of Type Strains, Phase IV (KMG-IV): sequencing the most valuable type-strain genomes for metagenomic binning, comparative biology and taxonomic classification.</title>
        <authorList>
            <person name="Goeker M."/>
        </authorList>
    </citation>
    <scope>NUCLEOTIDE SEQUENCE [LARGE SCALE GENOMIC DNA]</scope>
    <source>
        <strain evidence="1 2">DSM 27865</strain>
    </source>
</reference>
<proteinExistence type="predicted"/>
<evidence type="ECO:0000313" key="1">
    <source>
        <dbReference type="EMBL" id="MET3789834.1"/>
    </source>
</evidence>
<keyword evidence="2" id="KW-1185">Reference proteome</keyword>